<protein>
    <submittedName>
        <fullName evidence="1">Uncharacterized protein</fullName>
    </submittedName>
</protein>
<gene>
    <name evidence="1" type="ORF">S01H1_81322</name>
</gene>
<sequence>NDQTALMHNVDPRAQEHDSVLFHAWIKDWVQATAIILRLDGYFRRPCVYWGEEFVIDVEVKVGPNWGEMIKVKDVHSPISVQEAYENACEAAG</sequence>
<accession>X0Y156</accession>
<dbReference type="AlphaFoldDB" id="X0Y156"/>
<dbReference type="EMBL" id="BARS01055019">
    <property type="protein sequence ID" value="GAG42473.1"/>
    <property type="molecule type" value="Genomic_DNA"/>
</dbReference>
<comment type="caution">
    <text evidence="1">The sequence shown here is derived from an EMBL/GenBank/DDBJ whole genome shotgun (WGS) entry which is preliminary data.</text>
</comment>
<reference evidence="1" key="1">
    <citation type="journal article" date="2014" name="Front. Microbiol.">
        <title>High frequency of phylogenetically diverse reductive dehalogenase-homologous genes in deep subseafloor sedimentary metagenomes.</title>
        <authorList>
            <person name="Kawai M."/>
            <person name="Futagami T."/>
            <person name="Toyoda A."/>
            <person name="Takaki Y."/>
            <person name="Nishi S."/>
            <person name="Hori S."/>
            <person name="Arai W."/>
            <person name="Tsubouchi T."/>
            <person name="Morono Y."/>
            <person name="Uchiyama I."/>
            <person name="Ito T."/>
            <person name="Fujiyama A."/>
            <person name="Inagaki F."/>
            <person name="Takami H."/>
        </authorList>
    </citation>
    <scope>NUCLEOTIDE SEQUENCE</scope>
    <source>
        <strain evidence="1">Expedition CK06-06</strain>
    </source>
</reference>
<feature type="non-terminal residue" evidence="1">
    <location>
        <position position="1"/>
    </location>
</feature>
<evidence type="ECO:0000313" key="1">
    <source>
        <dbReference type="EMBL" id="GAG42473.1"/>
    </source>
</evidence>
<proteinExistence type="predicted"/>
<name>X0Y156_9ZZZZ</name>
<organism evidence="1">
    <name type="scientific">marine sediment metagenome</name>
    <dbReference type="NCBI Taxonomy" id="412755"/>
    <lineage>
        <taxon>unclassified sequences</taxon>
        <taxon>metagenomes</taxon>
        <taxon>ecological metagenomes</taxon>
    </lineage>
</organism>